<dbReference type="InterPro" id="IPR011043">
    <property type="entry name" value="Gal_Oxase/kelch_b-propeller"/>
</dbReference>
<gene>
    <name evidence="2" type="ORF">PVK06_021023</name>
</gene>
<dbReference type="PANTHER" id="PTHR32208">
    <property type="entry name" value="SECRETED PROTEIN-RELATED"/>
    <property type="match status" value="1"/>
</dbReference>
<evidence type="ECO:0000259" key="1">
    <source>
        <dbReference type="Pfam" id="PF07250"/>
    </source>
</evidence>
<dbReference type="InterPro" id="IPR037293">
    <property type="entry name" value="Gal_Oxidase_central_sf"/>
</dbReference>
<dbReference type="PANTHER" id="PTHR32208:SF62">
    <property type="entry name" value="OXIDASE, PUTATIVE, EXPRESSED-RELATED"/>
    <property type="match status" value="1"/>
</dbReference>
<name>A0ABR0PNW4_GOSAR</name>
<keyword evidence="3" id="KW-1185">Reference proteome</keyword>
<evidence type="ECO:0000313" key="2">
    <source>
        <dbReference type="EMBL" id="KAK5826113.1"/>
    </source>
</evidence>
<dbReference type="SUPFAM" id="SSF50965">
    <property type="entry name" value="Galactose oxidase, central domain"/>
    <property type="match status" value="1"/>
</dbReference>
<dbReference type="Proteomes" id="UP001358586">
    <property type="component" value="Chromosome 6"/>
</dbReference>
<dbReference type="EMBL" id="JARKNE010000006">
    <property type="protein sequence ID" value="KAK5826113.1"/>
    <property type="molecule type" value="Genomic_DNA"/>
</dbReference>
<feature type="domain" description="Glyoxal oxidase N-terminal" evidence="1">
    <location>
        <begin position="1"/>
        <end position="100"/>
    </location>
</feature>
<sequence>MVFLPNSNVWLIKGAKLGIAEWGQGWDLVLSPILYRPENDIGSRFEIQNATTIPRMFHSTTTLLCDGRVLVGGSNPHTFYNFTGILFPTELSLETFSSAYIQNSTTCEAATNHHYNVN</sequence>
<evidence type="ECO:0000313" key="3">
    <source>
        <dbReference type="Proteomes" id="UP001358586"/>
    </source>
</evidence>
<reference evidence="2 3" key="1">
    <citation type="submission" date="2023-03" db="EMBL/GenBank/DDBJ databases">
        <title>WGS of Gossypium arboreum.</title>
        <authorList>
            <person name="Yu D."/>
        </authorList>
    </citation>
    <scope>NUCLEOTIDE SEQUENCE [LARGE SCALE GENOMIC DNA]</scope>
    <source>
        <tissue evidence="2">Leaf</tissue>
    </source>
</reference>
<dbReference type="Pfam" id="PF07250">
    <property type="entry name" value="Glyoxal_oxid_N"/>
    <property type="match status" value="1"/>
</dbReference>
<dbReference type="Gene3D" id="2.130.10.80">
    <property type="entry name" value="Galactose oxidase/kelch, beta-propeller"/>
    <property type="match status" value="1"/>
</dbReference>
<protein>
    <recommendedName>
        <fullName evidence="1">Glyoxal oxidase N-terminal domain-containing protein</fullName>
    </recommendedName>
</protein>
<dbReference type="InterPro" id="IPR009880">
    <property type="entry name" value="Glyoxal_oxidase_N"/>
</dbReference>
<accession>A0ABR0PNW4</accession>
<comment type="caution">
    <text evidence="2">The sequence shown here is derived from an EMBL/GenBank/DDBJ whole genome shotgun (WGS) entry which is preliminary data.</text>
</comment>
<proteinExistence type="predicted"/>
<organism evidence="2 3">
    <name type="scientific">Gossypium arboreum</name>
    <name type="common">Tree cotton</name>
    <name type="synonym">Gossypium nanking</name>
    <dbReference type="NCBI Taxonomy" id="29729"/>
    <lineage>
        <taxon>Eukaryota</taxon>
        <taxon>Viridiplantae</taxon>
        <taxon>Streptophyta</taxon>
        <taxon>Embryophyta</taxon>
        <taxon>Tracheophyta</taxon>
        <taxon>Spermatophyta</taxon>
        <taxon>Magnoliopsida</taxon>
        <taxon>eudicotyledons</taxon>
        <taxon>Gunneridae</taxon>
        <taxon>Pentapetalae</taxon>
        <taxon>rosids</taxon>
        <taxon>malvids</taxon>
        <taxon>Malvales</taxon>
        <taxon>Malvaceae</taxon>
        <taxon>Malvoideae</taxon>
        <taxon>Gossypium</taxon>
    </lineage>
</organism>